<feature type="domain" description="F-box" evidence="2">
    <location>
        <begin position="12"/>
        <end position="59"/>
    </location>
</feature>
<protein>
    <recommendedName>
        <fullName evidence="2">F-box domain-containing protein</fullName>
    </recommendedName>
</protein>
<organism evidence="3 4">
    <name type="scientific">Macrolepiota fuliginosa MF-IS2</name>
    <dbReference type="NCBI Taxonomy" id="1400762"/>
    <lineage>
        <taxon>Eukaryota</taxon>
        <taxon>Fungi</taxon>
        <taxon>Dikarya</taxon>
        <taxon>Basidiomycota</taxon>
        <taxon>Agaricomycotina</taxon>
        <taxon>Agaricomycetes</taxon>
        <taxon>Agaricomycetidae</taxon>
        <taxon>Agaricales</taxon>
        <taxon>Agaricineae</taxon>
        <taxon>Agaricaceae</taxon>
        <taxon>Macrolepiota</taxon>
    </lineage>
</organism>
<evidence type="ECO:0000313" key="3">
    <source>
        <dbReference type="EMBL" id="KAF9445398.1"/>
    </source>
</evidence>
<dbReference type="SUPFAM" id="SSF81383">
    <property type="entry name" value="F-box domain"/>
    <property type="match status" value="1"/>
</dbReference>
<dbReference type="Proteomes" id="UP000807342">
    <property type="component" value="Unassembled WGS sequence"/>
</dbReference>
<feature type="compositionally biased region" description="Basic and acidic residues" evidence="1">
    <location>
        <begin position="482"/>
        <end position="498"/>
    </location>
</feature>
<dbReference type="PROSITE" id="PS50181">
    <property type="entry name" value="FBOX"/>
    <property type="match status" value="1"/>
</dbReference>
<feature type="compositionally biased region" description="Basic and acidic residues" evidence="1">
    <location>
        <begin position="522"/>
        <end position="535"/>
    </location>
</feature>
<dbReference type="OrthoDB" id="3149552at2759"/>
<gene>
    <name evidence="3" type="ORF">P691DRAFT_270992</name>
</gene>
<evidence type="ECO:0000256" key="1">
    <source>
        <dbReference type="SAM" id="MobiDB-lite"/>
    </source>
</evidence>
<sequence>MFPKSSAATVVKVTLSDLPPEILTHILFYLPFTSVVVCGGINQRLQAFVSGSTELQYRIHLGMSGLIDNPFCILPISKRLSRLLAKEHRWEHLNFDFDKRIDVPFQFRSYDTKLTPGVFSGISVNEESESHYIQIPSALDQEVKWQRVRSEDMIISPGACVYEHDLHILITVQTRTNYTTTAKPRNTQQLQVHINQLSTGEPHPDAQLVTISLDAHGTFEQPLITAECTGDNLVLVLCDNATGPKPQDMLYVYDWKTGERKLRHGVPFHSYRFPIFLTTHIFLLPNSQTGELEYWRIPHSPAELMPDQPFLVLSLPRLRSRNTFPFINCRVEPNPRSRPHDASKPFYADPHHAIVIFMVYVRLAGLTSTYFTFFIHRSSLVECIDKFSAFTSFDDRPKPVPYDEWGPPVCRWFAVDDLMWLAATFDQTYIASPPKGETGDMPLTLLDFNPIAVARALAAERYRIRTKSLDGDGRSFPQGEGSSRDKEEMGPGPKRKDVQVPLQMHEGGTPTTSSDSLTKQVKARDPSRESSLRERVAARAVTRAMDPLNDQKRCFENTVYSSLPYTVRSSQDKYNFDALLLDEESIIGIRMAGRNQIKELHILHYG</sequence>
<feature type="region of interest" description="Disordered" evidence="1">
    <location>
        <begin position="469"/>
        <end position="535"/>
    </location>
</feature>
<dbReference type="InterPro" id="IPR001810">
    <property type="entry name" value="F-box_dom"/>
</dbReference>
<dbReference type="InterPro" id="IPR036047">
    <property type="entry name" value="F-box-like_dom_sf"/>
</dbReference>
<feature type="compositionally biased region" description="Polar residues" evidence="1">
    <location>
        <begin position="509"/>
        <end position="519"/>
    </location>
</feature>
<keyword evidence="4" id="KW-1185">Reference proteome</keyword>
<dbReference type="EMBL" id="MU151303">
    <property type="protein sequence ID" value="KAF9445398.1"/>
    <property type="molecule type" value="Genomic_DNA"/>
</dbReference>
<name>A0A9P5X5W1_9AGAR</name>
<reference evidence="3" key="1">
    <citation type="submission" date="2020-11" db="EMBL/GenBank/DDBJ databases">
        <authorList>
            <consortium name="DOE Joint Genome Institute"/>
            <person name="Ahrendt S."/>
            <person name="Riley R."/>
            <person name="Andreopoulos W."/>
            <person name="Labutti K."/>
            <person name="Pangilinan J."/>
            <person name="Ruiz-Duenas F.J."/>
            <person name="Barrasa J.M."/>
            <person name="Sanchez-Garcia M."/>
            <person name="Camarero S."/>
            <person name="Miyauchi S."/>
            <person name="Serrano A."/>
            <person name="Linde D."/>
            <person name="Babiker R."/>
            <person name="Drula E."/>
            <person name="Ayuso-Fernandez I."/>
            <person name="Pacheco R."/>
            <person name="Padilla G."/>
            <person name="Ferreira P."/>
            <person name="Barriuso J."/>
            <person name="Kellner H."/>
            <person name="Castanera R."/>
            <person name="Alfaro M."/>
            <person name="Ramirez L."/>
            <person name="Pisabarro A.G."/>
            <person name="Kuo A."/>
            <person name="Tritt A."/>
            <person name="Lipzen A."/>
            <person name="He G."/>
            <person name="Yan M."/>
            <person name="Ng V."/>
            <person name="Cullen D."/>
            <person name="Martin F."/>
            <person name="Rosso M.-N."/>
            <person name="Henrissat B."/>
            <person name="Hibbett D."/>
            <person name="Martinez A.T."/>
            <person name="Grigoriev I.V."/>
        </authorList>
    </citation>
    <scope>NUCLEOTIDE SEQUENCE</scope>
    <source>
        <strain evidence="3">MF-IS2</strain>
    </source>
</reference>
<evidence type="ECO:0000313" key="4">
    <source>
        <dbReference type="Proteomes" id="UP000807342"/>
    </source>
</evidence>
<evidence type="ECO:0000259" key="2">
    <source>
        <dbReference type="PROSITE" id="PS50181"/>
    </source>
</evidence>
<proteinExistence type="predicted"/>
<comment type="caution">
    <text evidence="3">The sequence shown here is derived from an EMBL/GenBank/DDBJ whole genome shotgun (WGS) entry which is preliminary data.</text>
</comment>
<dbReference type="AlphaFoldDB" id="A0A9P5X5W1"/>
<accession>A0A9P5X5W1</accession>
<dbReference type="CDD" id="cd09917">
    <property type="entry name" value="F-box_SF"/>
    <property type="match status" value="1"/>
</dbReference>